<evidence type="ECO:0000313" key="2">
    <source>
        <dbReference type="Proteomes" id="UP000020467"/>
    </source>
</evidence>
<sequence>MPATELTDISAVEDAIGSIDPNKPVYMLNILKFHPVAVYDPTAPGDILSLPACSGQDAWQQRYVPAFFALPTMNGTRVPFSGKMVGKVLGLEDDDWDEVALVQYENIGVFRDTIASEEYKRFVVPHRVAALADARLFVLEFSGSL</sequence>
<evidence type="ECO:0000313" key="1">
    <source>
        <dbReference type="EMBL" id="EXF79203.1"/>
    </source>
</evidence>
<dbReference type="HOGENOM" id="CLU_131535_2_0_1"/>
<comment type="caution">
    <text evidence="1">The sequence shown here is derived from an EMBL/GenBank/DDBJ whole genome shotgun (WGS) entry which is preliminary data.</text>
</comment>
<dbReference type="PANTHER" id="PTHR40257:SF1">
    <property type="entry name" value="DUF1330 DOMAIN-CONTAINING PROTEIN"/>
    <property type="match status" value="1"/>
</dbReference>
<gene>
    <name evidence="1" type="ORF">CFIO01_04991</name>
</gene>
<dbReference type="AlphaFoldDB" id="A0A010S3M4"/>
<keyword evidence="2" id="KW-1185">Reference proteome</keyword>
<evidence type="ECO:0008006" key="3">
    <source>
        <dbReference type="Google" id="ProtNLM"/>
    </source>
</evidence>
<dbReference type="PANTHER" id="PTHR40257">
    <property type="match status" value="1"/>
</dbReference>
<dbReference type="Gene3D" id="3.30.70.100">
    <property type="match status" value="1"/>
</dbReference>
<dbReference type="Proteomes" id="UP000020467">
    <property type="component" value="Unassembled WGS sequence"/>
</dbReference>
<accession>A0A010S3M4</accession>
<proteinExistence type="predicted"/>
<dbReference type="EMBL" id="JARH01000561">
    <property type="protein sequence ID" value="EXF79203.1"/>
    <property type="molecule type" value="Genomic_DNA"/>
</dbReference>
<organism evidence="1 2">
    <name type="scientific">Colletotrichum fioriniae PJ7</name>
    <dbReference type="NCBI Taxonomy" id="1445577"/>
    <lineage>
        <taxon>Eukaryota</taxon>
        <taxon>Fungi</taxon>
        <taxon>Dikarya</taxon>
        <taxon>Ascomycota</taxon>
        <taxon>Pezizomycotina</taxon>
        <taxon>Sordariomycetes</taxon>
        <taxon>Hypocreomycetidae</taxon>
        <taxon>Glomerellales</taxon>
        <taxon>Glomerellaceae</taxon>
        <taxon>Colletotrichum</taxon>
        <taxon>Colletotrichum acutatum species complex</taxon>
    </lineage>
</organism>
<reference evidence="1 2" key="1">
    <citation type="submission" date="2014-02" db="EMBL/GenBank/DDBJ databases">
        <title>The genome sequence of Colletotrichum fioriniae PJ7.</title>
        <authorList>
            <person name="Baroncelli R."/>
            <person name="Thon M.R."/>
        </authorList>
    </citation>
    <scope>NUCLEOTIDE SEQUENCE [LARGE SCALE GENOMIC DNA]</scope>
    <source>
        <strain evidence="1 2">PJ7</strain>
    </source>
</reference>
<protein>
    <recommendedName>
        <fullName evidence="3">DUF1330 domain-containing protein</fullName>
    </recommendedName>
</protein>
<dbReference type="KEGG" id="cfj:CFIO01_04991"/>
<dbReference type="OrthoDB" id="3500395at2759"/>
<name>A0A010S3M4_9PEZI</name>
<dbReference type="eggNOG" id="ENOG502SW9F">
    <property type="taxonomic scope" value="Eukaryota"/>
</dbReference>